<dbReference type="RefSeq" id="WP_379526717.1">
    <property type="nucleotide sequence ID" value="NZ_JBHSBI010000002.1"/>
</dbReference>
<dbReference type="Proteomes" id="UP001595851">
    <property type="component" value="Unassembled WGS sequence"/>
</dbReference>
<dbReference type="EMBL" id="JBHSBI010000002">
    <property type="protein sequence ID" value="MFC4006577.1"/>
    <property type="molecule type" value="Genomic_DNA"/>
</dbReference>
<name>A0ABV8G1P6_9ACTN</name>
<reference evidence="2" key="1">
    <citation type="journal article" date="2019" name="Int. J. Syst. Evol. Microbiol.">
        <title>The Global Catalogue of Microorganisms (GCM) 10K type strain sequencing project: providing services to taxonomists for standard genome sequencing and annotation.</title>
        <authorList>
            <consortium name="The Broad Institute Genomics Platform"/>
            <consortium name="The Broad Institute Genome Sequencing Center for Infectious Disease"/>
            <person name="Wu L."/>
            <person name="Ma J."/>
        </authorList>
    </citation>
    <scope>NUCLEOTIDE SEQUENCE [LARGE SCALE GENOMIC DNA]</scope>
    <source>
        <strain evidence="2">TBRC 1276</strain>
    </source>
</reference>
<organism evidence="1 2">
    <name type="scientific">Nonomuraea purpurea</name>
    <dbReference type="NCBI Taxonomy" id="1849276"/>
    <lineage>
        <taxon>Bacteria</taxon>
        <taxon>Bacillati</taxon>
        <taxon>Actinomycetota</taxon>
        <taxon>Actinomycetes</taxon>
        <taxon>Streptosporangiales</taxon>
        <taxon>Streptosporangiaceae</taxon>
        <taxon>Nonomuraea</taxon>
    </lineage>
</organism>
<evidence type="ECO:0000313" key="2">
    <source>
        <dbReference type="Proteomes" id="UP001595851"/>
    </source>
</evidence>
<gene>
    <name evidence="1" type="ORF">ACFOY2_05050</name>
</gene>
<evidence type="ECO:0000313" key="1">
    <source>
        <dbReference type="EMBL" id="MFC4006577.1"/>
    </source>
</evidence>
<keyword evidence="2" id="KW-1185">Reference proteome</keyword>
<accession>A0ABV8G1P6</accession>
<protein>
    <submittedName>
        <fullName evidence="1">Uncharacterized protein</fullName>
    </submittedName>
</protein>
<sequence length="75" mass="8377">MTATETKRHQIADQIVKAVQAGHLSRVDDLAEALVELGRRDGMNDLLFDLWDGKEISPEGVEFAVENNGCKDPRR</sequence>
<proteinExistence type="predicted"/>
<comment type="caution">
    <text evidence="1">The sequence shown here is derived from an EMBL/GenBank/DDBJ whole genome shotgun (WGS) entry which is preliminary data.</text>
</comment>